<accession>A0A382S0Y6</accession>
<sequence length="137" mass="15866">MTKEITTRMSPEGLEIANSYLTNGNVEDVSHELKVSKDVVVSMLHKREVRKYIDTVYMDLGYRNRFKLGETLDLLIEKKMEEAEESEMYSNKDIADLLLLAHKIRMDEIKAQTELEKSKVGRIKSQTNVQINSELPF</sequence>
<protein>
    <submittedName>
        <fullName evidence="1">Uncharacterized protein</fullName>
    </submittedName>
</protein>
<name>A0A382S0Y6_9ZZZZ</name>
<organism evidence="1">
    <name type="scientific">marine metagenome</name>
    <dbReference type="NCBI Taxonomy" id="408172"/>
    <lineage>
        <taxon>unclassified sequences</taxon>
        <taxon>metagenomes</taxon>
        <taxon>ecological metagenomes</taxon>
    </lineage>
</organism>
<evidence type="ECO:0000313" key="1">
    <source>
        <dbReference type="EMBL" id="SVD02838.1"/>
    </source>
</evidence>
<dbReference type="EMBL" id="UINC01125184">
    <property type="protein sequence ID" value="SVD02838.1"/>
    <property type="molecule type" value="Genomic_DNA"/>
</dbReference>
<dbReference type="AlphaFoldDB" id="A0A382S0Y6"/>
<proteinExistence type="predicted"/>
<feature type="non-terminal residue" evidence="1">
    <location>
        <position position="137"/>
    </location>
</feature>
<reference evidence="1" key="1">
    <citation type="submission" date="2018-05" db="EMBL/GenBank/DDBJ databases">
        <authorList>
            <person name="Lanie J.A."/>
            <person name="Ng W.-L."/>
            <person name="Kazmierczak K.M."/>
            <person name="Andrzejewski T.M."/>
            <person name="Davidsen T.M."/>
            <person name="Wayne K.J."/>
            <person name="Tettelin H."/>
            <person name="Glass J.I."/>
            <person name="Rusch D."/>
            <person name="Podicherti R."/>
            <person name="Tsui H.-C.T."/>
            <person name="Winkler M.E."/>
        </authorList>
    </citation>
    <scope>NUCLEOTIDE SEQUENCE</scope>
</reference>
<gene>
    <name evidence="1" type="ORF">METZ01_LOCUS355692</name>
</gene>